<organism evidence="2 3">
    <name type="scientific">Candidatus Gottesmanbacteria bacterium RIFCSPLOWO2_01_FULL_42_22</name>
    <dbReference type="NCBI Taxonomy" id="1798391"/>
    <lineage>
        <taxon>Bacteria</taxon>
        <taxon>Candidatus Gottesmaniibacteriota</taxon>
    </lineage>
</organism>
<keyword evidence="1" id="KW-1133">Transmembrane helix</keyword>
<dbReference type="EMBL" id="MFJU01000042">
    <property type="protein sequence ID" value="OGG32956.1"/>
    <property type="molecule type" value="Genomic_DNA"/>
</dbReference>
<sequence>MKSLQNLAVVFLDRDKLVYFNSVNNQIAVYNYPDKLVRFMEIVNSKELEMQLKLFINYHKLPPARLIFILSPQITFEKNFSEEKEDLQKNIIEDFLYHLPFENNVHKIYKLEKGFLLSAANIDFLQVFMETFKNRGFTVFTVIPSSVTGMNLTTLDAPSVGFLLAKTDYLKEQTMIAGLAEEAHKPKEPEKKVMGLNRVYLLLGVFVLLFSFLLFMLYRQSAG</sequence>
<protein>
    <submittedName>
        <fullName evidence="2">Uncharacterized protein</fullName>
    </submittedName>
</protein>
<dbReference type="AlphaFoldDB" id="A0A1F6B7P4"/>
<dbReference type="Proteomes" id="UP000176228">
    <property type="component" value="Unassembled WGS sequence"/>
</dbReference>
<keyword evidence="1" id="KW-0812">Transmembrane</keyword>
<evidence type="ECO:0000313" key="2">
    <source>
        <dbReference type="EMBL" id="OGG32956.1"/>
    </source>
</evidence>
<evidence type="ECO:0000256" key="1">
    <source>
        <dbReference type="SAM" id="Phobius"/>
    </source>
</evidence>
<comment type="caution">
    <text evidence="2">The sequence shown here is derived from an EMBL/GenBank/DDBJ whole genome shotgun (WGS) entry which is preliminary data.</text>
</comment>
<reference evidence="2 3" key="1">
    <citation type="journal article" date="2016" name="Nat. Commun.">
        <title>Thousands of microbial genomes shed light on interconnected biogeochemical processes in an aquifer system.</title>
        <authorList>
            <person name="Anantharaman K."/>
            <person name="Brown C.T."/>
            <person name="Hug L.A."/>
            <person name="Sharon I."/>
            <person name="Castelle C.J."/>
            <person name="Probst A.J."/>
            <person name="Thomas B.C."/>
            <person name="Singh A."/>
            <person name="Wilkins M.J."/>
            <person name="Karaoz U."/>
            <person name="Brodie E.L."/>
            <person name="Williams K.H."/>
            <person name="Hubbard S.S."/>
            <person name="Banfield J.F."/>
        </authorList>
    </citation>
    <scope>NUCLEOTIDE SEQUENCE [LARGE SCALE GENOMIC DNA]</scope>
</reference>
<dbReference type="STRING" id="1798391.A2968_06840"/>
<accession>A0A1F6B7P4</accession>
<feature type="transmembrane region" description="Helical" evidence="1">
    <location>
        <begin position="199"/>
        <end position="218"/>
    </location>
</feature>
<proteinExistence type="predicted"/>
<name>A0A1F6B7P4_9BACT</name>
<evidence type="ECO:0000313" key="3">
    <source>
        <dbReference type="Proteomes" id="UP000176228"/>
    </source>
</evidence>
<gene>
    <name evidence="2" type="ORF">A2968_06840</name>
</gene>
<keyword evidence="1" id="KW-0472">Membrane</keyword>